<dbReference type="InterPro" id="IPR007310">
    <property type="entry name" value="Aerobactin_biosyn_IucA/IucC_N"/>
</dbReference>
<dbReference type="Gene3D" id="1.10.510.40">
    <property type="match status" value="1"/>
</dbReference>
<dbReference type="STRING" id="1122240.GCA_000620105_02819"/>
<dbReference type="AlphaFoldDB" id="A0A2S0PEP8"/>
<dbReference type="InterPro" id="IPR022770">
    <property type="entry name" value="IucA/IucC-like_C"/>
</dbReference>
<sequence length="589" mass="65245">MNTRPVLSERASLSAFMNALWREWSPAKRLPAENSNLSGQDGTLCLPLTRPEGVLQVPLQYFSLSGRHRFDGTVHFVPAGGPAFAIDFAQTVSLLAGEPALAPEIDDSTRRRFLLRVLDSAATLLDADADHQAPSWPDAGFLAAEQGLVYGHAVHPTPKSRDEFTREDHIRYSPDFGGHTPLVWFAVQAGALWQARPGSSFLPDALITSDPGLSTMMTRYPHSEGWQWLPVHPWQAGVLRRAPAYHHWRSRDALIDLGEAGTDWFPTSSLRTLYSPHAPAMLKFSLSVRITNSRRVLRMDEVMRGQLVRDIFSSKQGKALRHRCPTLGILHEHGALALTTLDGHPLAESFVIFRDNPFPPDCTSYVMATLYQEGANGTASMVSRLIVDLAAQEQRPLTLLAMEWFDCFLSVALKPLLIAQADYGFLFSAHQQNTVLTLKSGWPAGIWLRDGQGAAFHPETIAELTGQIPGIRSASTLAFNETMANHLLGYYLIVNNVLSLIATLGADGLVDEMRLAERLRHSLLALRRTSPRFPHFIDYLLDSPMLMSKGNFMLSLRGLDETANPEDSFRSYVPLRNPIAAAANPESHH</sequence>
<dbReference type="PANTHER" id="PTHR34384:SF5">
    <property type="entry name" value="L-2,3-DIAMINOPROPANOATE--CITRATE LIGASE"/>
    <property type="match status" value="1"/>
</dbReference>
<feature type="domain" description="Aerobactin siderophore biosynthesis IucA/IucC-like C-terminal" evidence="3">
    <location>
        <begin position="403"/>
        <end position="561"/>
    </location>
</feature>
<keyword evidence="5" id="KW-1185">Reference proteome</keyword>
<protein>
    <recommendedName>
        <fullName evidence="6">IucA/IucC family siderophore biosynthesis protein</fullName>
    </recommendedName>
</protein>
<evidence type="ECO:0000313" key="5">
    <source>
        <dbReference type="Proteomes" id="UP000244173"/>
    </source>
</evidence>
<evidence type="ECO:0000313" key="4">
    <source>
        <dbReference type="EMBL" id="AVY95825.1"/>
    </source>
</evidence>
<dbReference type="EMBL" id="CP028519">
    <property type="protein sequence ID" value="AVY95825.1"/>
    <property type="molecule type" value="Genomic_DNA"/>
</dbReference>
<reference evidence="4 5" key="1">
    <citation type="submission" date="2018-04" db="EMBL/GenBank/DDBJ databases">
        <title>Denitrifier Microvirgula.</title>
        <authorList>
            <person name="Anderson E."/>
            <person name="Jang J."/>
            <person name="Ishii S."/>
        </authorList>
    </citation>
    <scope>NUCLEOTIDE SEQUENCE [LARGE SCALE GENOMIC DNA]</scope>
    <source>
        <strain evidence="4 5">BE2.4</strain>
    </source>
</reference>
<evidence type="ECO:0000256" key="1">
    <source>
        <dbReference type="ARBA" id="ARBA00007832"/>
    </source>
</evidence>
<dbReference type="Pfam" id="PF06276">
    <property type="entry name" value="FhuF"/>
    <property type="match status" value="1"/>
</dbReference>
<dbReference type="GO" id="GO:0019290">
    <property type="term" value="P:siderophore biosynthetic process"/>
    <property type="evidence" value="ECO:0007669"/>
    <property type="project" value="InterPro"/>
</dbReference>
<dbReference type="KEGG" id="maer:DAI18_18580"/>
<feature type="domain" description="Aerobactin siderophore biosynthesis IucA/IucC N-terminal" evidence="2">
    <location>
        <begin position="141"/>
        <end position="371"/>
    </location>
</feature>
<comment type="similarity">
    <text evidence="1">Belongs to the IucA/IucC family.</text>
</comment>
<organism evidence="4 5">
    <name type="scientific">Microvirgula aerodenitrificans</name>
    <dbReference type="NCBI Taxonomy" id="57480"/>
    <lineage>
        <taxon>Bacteria</taxon>
        <taxon>Pseudomonadati</taxon>
        <taxon>Pseudomonadota</taxon>
        <taxon>Betaproteobacteria</taxon>
        <taxon>Neisseriales</taxon>
        <taxon>Aquaspirillaceae</taxon>
        <taxon>Microvirgula</taxon>
    </lineage>
</organism>
<gene>
    <name evidence="4" type="ORF">DAI18_18580</name>
</gene>
<dbReference type="OrthoDB" id="495728at2"/>
<dbReference type="Pfam" id="PF04183">
    <property type="entry name" value="IucA_IucC"/>
    <property type="match status" value="1"/>
</dbReference>
<dbReference type="RefSeq" id="WP_107890203.1">
    <property type="nucleotide sequence ID" value="NZ_CP028519.1"/>
</dbReference>
<name>A0A2S0PEP8_9NEIS</name>
<evidence type="ECO:0000259" key="3">
    <source>
        <dbReference type="Pfam" id="PF06276"/>
    </source>
</evidence>
<proteinExistence type="inferred from homology"/>
<dbReference type="InterPro" id="IPR037455">
    <property type="entry name" value="LucA/IucC-like"/>
</dbReference>
<evidence type="ECO:0000259" key="2">
    <source>
        <dbReference type="Pfam" id="PF04183"/>
    </source>
</evidence>
<dbReference type="PANTHER" id="PTHR34384">
    <property type="entry name" value="L-2,3-DIAMINOPROPANOATE--CITRATE LIGASE"/>
    <property type="match status" value="1"/>
</dbReference>
<accession>A0A2S0PEP8</accession>
<dbReference type="GO" id="GO:0016881">
    <property type="term" value="F:acid-amino acid ligase activity"/>
    <property type="evidence" value="ECO:0007669"/>
    <property type="project" value="UniProtKB-ARBA"/>
</dbReference>
<evidence type="ECO:0008006" key="6">
    <source>
        <dbReference type="Google" id="ProtNLM"/>
    </source>
</evidence>
<dbReference type="Proteomes" id="UP000244173">
    <property type="component" value="Chromosome"/>
</dbReference>